<protein>
    <submittedName>
        <fullName evidence="2">Short-chain fatty acids transporter</fullName>
    </submittedName>
</protein>
<feature type="transmembrane region" description="Helical" evidence="1">
    <location>
        <begin position="417"/>
        <end position="439"/>
    </location>
</feature>
<feature type="transmembrane region" description="Helical" evidence="1">
    <location>
        <begin position="97"/>
        <end position="122"/>
    </location>
</feature>
<dbReference type="InterPro" id="IPR006160">
    <property type="entry name" value="SCFA_transpt_AtoE"/>
</dbReference>
<feature type="transmembrane region" description="Helical" evidence="1">
    <location>
        <begin position="305"/>
        <end position="329"/>
    </location>
</feature>
<feature type="transmembrane region" description="Helical" evidence="1">
    <location>
        <begin position="341"/>
        <end position="365"/>
    </location>
</feature>
<dbReference type="PROSITE" id="PS51257">
    <property type="entry name" value="PROKAR_LIPOPROTEIN"/>
    <property type="match status" value="1"/>
</dbReference>
<dbReference type="PANTHER" id="PTHR41983">
    <property type="entry name" value="SHORT-CHAIN FATTY ACID TRANSPORTER-RELATED"/>
    <property type="match status" value="1"/>
</dbReference>
<accession>A0A1H6G337</accession>
<dbReference type="AlphaFoldDB" id="A0A1H6G337"/>
<feature type="transmembrane region" description="Helical" evidence="1">
    <location>
        <begin position="242"/>
        <end position="260"/>
    </location>
</feature>
<keyword evidence="1" id="KW-1133">Transmembrane helix</keyword>
<feature type="transmembrane region" description="Helical" evidence="1">
    <location>
        <begin position="12"/>
        <end position="36"/>
    </location>
</feature>
<dbReference type="EMBL" id="FNWL01000004">
    <property type="protein sequence ID" value="SEH17501.1"/>
    <property type="molecule type" value="Genomic_DNA"/>
</dbReference>
<feature type="transmembrane region" description="Helical" evidence="1">
    <location>
        <begin position="182"/>
        <end position="203"/>
    </location>
</feature>
<feature type="transmembrane region" description="Helical" evidence="1">
    <location>
        <begin position="272"/>
        <end position="293"/>
    </location>
</feature>
<sequence length="445" mass="48190">MTSRLSVGVEKYMPHSFVFAIILTFIACIAALLMTSTGPSEIVIEWNNEFWGFLEFAMQLVIIIVTGYGIASAPVTRRGINRLVRIPNTPLQAYISIAIFGFLVTLIHWGLGLVASALYAVFLGKERDDVDFGFTVAMAYASATVGSAGSISQTAPLLVNTPDHFMEDHIGLIPLNETVFSLFHLSMVWGAFFILLVIIYFIYPTQENTEPLPDDEVDDLLPEYQMEFDSASLADRFNGSRLFNIIIVLLGGSVSLWLILSEGALEMLELNTMNLIFLTIGIALHGNVVSYAKAITDGAERCGQVILQFPFYGGIQGILIGTGLTAVLIDSITTVSSAETFPFFVWVITGIINVFVPSGGGQYIVTAEVIHPVAESMGVSHAAIVSAYTVGDVWTNLLNPFWALPVLGIAGLQVRDVWGYVIMVLIGYGLVAGSIALLFPALGLV</sequence>
<keyword evidence="1" id="KW-0472">Membrane</keyword>
<evidence type="ECO:0000313" key="2">
    <source>
        <dbReference type="EMBL" id="SEH17501.1"/>
    </source>
</evidence>
<gene>
    <name evidence="2" type="ORF">SAMN04487967_3215</name>
</gene>
<reference evidence="3" key="1">
    <citation type="submission" date="2016-10" db="EMBL/GenBank/DDBJ databases">
        <authorList>
            <person name="Varghese N."/>
            <person name="Submissions S."/>
        </authorList>
    </citation>
    <scope>NUCLEOTIDE SEQUENCE [LARGE SCALE GENOMIC DNA]</scope>
    <source>
        <strain evidence="3">CGMCC 1.8981</strain>
    </source>
</reference>
<feature type="transmembrane region" description="Helical" evidence="1">
    <location>
        <begin position="56"/>
        <end position="76"/>
    </location>
</feature>
<dbReference type="Pfam" id="PF02667">
    <property type="entry name" value="SCFA_trans"/>
    <property type="match status" value="1"/>
</dbReference>
<keyword evidence="1" id="KW-0812">Transmembrane</keyword>
<name>A0A1H6G337_9EURY</name>
<dbReference type="Proteomes" id="UP000199112">
    <property type="component" value="Unassembled WGS sequence"/>
</dbReference>
<evidence type="ECO:0000256" key="1">
    <source>
        <dbReference type="SAM" id="Phobius"/>
    </source>
</evidence>
<dbReference type="PANTHER" id="PTHR41983:SF2">
    <property type="entry name" value="SHORT-CHAIN FATTY ACID TRANSPORTER-RELATED"/>
    <property type="match status" value="1"/>
</dbReference>
<evidence type="ECO:0000313" key="3">
    <source>
        <dbReference type="Proteomes" id="UP000199112"/>
    </source>
</evidence>
<proteinExistence type="predicted"/>
<keyword evidence="3" id="KW-1185">Reference proteome</keyword>
<organism evidence="2 3">
    <name type="scientific">Natronorubrum sediminis</name>
    <dbReference type="NCBI Taxonomy" id="640943"/>
    <lineage>
        <taxon>Archaea</taxon>
        <taxon>Methanobacteriati</taxon>
        <taxon>Methanobacteriota</taxon>
        <taxon>Stenosarchaea group</taxon>
        <taxon>Halobacteria</taxon>
        <taxon>Halobacteriales</taxon>
        <taxon>Natrialbaceae</taxon>
        <taxon>Natronorubrum</taxon>
    </lineage>
</organism>
<dbReference type="GO" id="GO:0005886">
    <property type="term" value="C:plasma membrane"/>
    <property type="evidence" value="ECO:0007669"/>
    <property type="project" value="TreeGrafter"/>
</dbReference>